<dbReference type="Gene3D" id="3.50.50.60">
    <property type="entry name" value="FAD/NAD(P)-binding domain"/>
    <property type="match status" value="2"/>
</dbReference>
<dbReference type="InterPro" id="IPR028261">
    <property type="entry name" value="DPD_II"/>
</dbReference>
<dbReference type="SUPFAM" id="SSF51971">
    <property type="entry name" value="Nucleotide-binding domain"/>
    <property type="match status" value="1"/>
</dbReference>
<dbReference type="NCBIfam" id="TIGR01317">
    <property type="entry name" value="GOGAT_sm_gam"/>
    <property type="match status" value="1"/>
</dbReference>
<evidence type="ECO:0000256" key="3">
    <source>
        <dbReference type="ARBA" id="ARBA00023164"/>
    </source>
</evidence>
<feature type="domain" description="FAD/NAD(P)-binding" evidence="5">
    <location>
        <begin position="432"/>
        <end position="523"/>
    </location>
</feature>
<dbReference type="PANTHER" id="PTHR43100">
    <property type="entry name" value="GLUTAMATE SYNTHASE [NADPH] SMALL CHAIN"/>
    <property type="match status" value="1"/>
</dbReference>
<dbReference type="Proteomes" id="UP001230188">
    <property type="component" value="Unassembled WGS sequence"/>
</dbReference>
<gene>
    <name evidence="7" type="ORF">CTAYLR_007954</name>
</gene>
<evidence type="ECO:0000313" key="7">
    <source>
        <dbReference type="EMBL" id="KAJ8601028.1"/>
    </source>
</evidence>
<dbReference type="Pfam" id="PF14691">
    <property type="entry name" value="Fer4_20"/>
    <property type="match status" value="1"/>
</dbReference>
<evidence type="ECO:0000256" key="4">
    <source>
        <dbReference type="ARBA" id="ARBA00029440"/>
    </source>
</evidence>
<dbReference type="Gene3D" id="1.10.1060.10">
    <property type="entry name" value="Alpha-helical ferredoxin"/>
    <property type="match status" value="1"/>
</dbReference>
<keyword evidence="1" id="KW-0028">Amino-acid biosynthesis</keyword>
<dbReference type="GO" id="GO:0016639">
    <property type="term" value="F:oxidoreductase activity, acting on the CH-NH2 group of donors, NAD or NADP as acceptor"/>
    <property type="evidence" value="ECO:0007669"/>
    <property type="project" value="InterPro"/>
</dbReference>
<evidence type="ECO:0008006" key="9">
    <source>
        <dbReference type="Google" id="ProtNLM"/>
    </source>
</evidence>
<protein>
    <recommendedName>
        <fullName evidence="9">Glutamate synthase</fullName>
    </recommendedName>
</protein>
<proteinExistence type="predicted"/>
<dbReference type="InterPro" id="IPR051394">
    <property type="entry name" value="Glutamate_Synthase"/>
</dbReference>
<dbReference type="GO" id="GO:0051536">
    <property type="term" value="F:iron-sulfur cluster binding"/>
    <property type="evidence" value="ECO:0007669"/>
    <property type="project" value="InterPro"/>
</dbReference>
<feature type="domain" description="Dihydroprymidine dehydrogenase" evidence="6">
    <location>
        <begin position="86"/>
        <end position="186"/>
    </location>
</feature>
<dbReference type="PRINTS" id="PR00419">
    <property type="entry name" value="ADXRDTASE"/>
</dbReference>
<keyword evidence="8" id="KW-1185">Reference proteome</keyword>
<dbReference type="SUPFAM" id="SSF46548">
    <property type="entry name" value="alpha-helical ferredoxin"/>
    <property type="match status" value="1"/>
</dbReference>
<comment type="pathway">
    <text evidence="4">Amino-acid biosynthesis.</text>
</comment>
<dbReference type="InterPro" id="IPR036188">
    <property type="entry name" value="FAD/NAD-bd_sf"/>
</dbReference>
<dbReference type="InterPro" id="IPR009051">
    <property type="entry name" value="Helical_ferredxn"/>
</dbReference>
<evidence type="ECO:0000259" key="6">
    <source>
        <dbReference type="Pfam" id="PF14691"/>
    </source>
</evidence>
<keyword evidence="2" id="KW-0560">Oxidoreductase</keyword>
<dbReference type="GO" id="GO:0006537">
    <property type="term" value="P:glutamate biosynthetic process"/>
    <property type="evidence" value="ECO:0007669"/>
    <property type="project" value="UniProtKB-KW"/>
</dbReference>
<name>A0AAD7UC54_9STRA</name>
<evidence type="ECO:0000256" key="2">
    <source>
        <dbReference type="ARBA" id="ARBA00023002"/>
    </source>
</evidence>
<feature type="domain" description="FAD/NAD(P)-binding" evidence="5">
    <location>
        <begin position="199"/>
        <end position="368"/>
    </location>
</feature>
<dbReference type="PANTHER" id="PTHR43100:SF1">
    <property type="entry name" value="GLUTAMATE SYNTHASE [NADPH] SMALL CHAIN"/>
    <property type="match status" value="1"/>
</dbReference>
<evidence type="ECO:0000259" key="5">
    <source>
        <dbReference type="Pfam" id="PF07992"/>
    </source>
</evidence>
<sequence>MLQQRGGIVVRRWLGGGRSLSSRTSRHEIWRDEHETDNLPKVRRRDGTIAEIGNVRGFVDYERNPEPYRDPMERVFDWGEINETEGHDKVERTVQAARCMDCGTPFCQTHTGCPINNLIPEFNSLVYQDQWKEALNRLMQTNNFPEFTGRVCPAPCEGACVAGLVDSPVTIKNIEYSIIERGFEEGWVVPRVPSFRSGMSVAVVGSGPAGLAAADCLNQAGHKVTVYEREDRIGGLLTYGIPNMKLEKEKVQRRVDLLAEEGIEFVPNANIGVNVDVNVLRANSDALVLAVGSTTPRDLPVPGREGNGIHFAMEFLTANQKRLLMTGAGTLESGWDDSFVTAEGRDVVVIGGGDTGTDCIGTSMRHRCKSILNFELMGMPPSTRAPNNPWPEWPKVFGVDYGHAEVAAVFGKDPRQYGVVTTSFVLDDGNHVKAVRTMDAKLGPNGVEILDGTEREWPADLVILAMGFVSPETTIAKHLGLDLDRRNNIAAEYGDYHASLEGVFACGDCRRGQSLVVWAIHEGRGAAAKCDAFLQKRANSDWARGDILRAA</sequence>
<dbReference type="InterPro" id="IPR006005">
    <property type="entry name" value="Glut_synth_ssu1"/>
</dbReference>
<organism evidence="7 8">
    <name type="scientific">Chrysophaeum taylorii</name>
    <dbReference type="NCBI Taxonomy" id="2483200"/>
    <lineage>
        <taxon>Eukaryota</taxon>
        <taxon>Sar</taxon>
        <taxon>Stramenopiles</taxon>
        <taxon>Ochrophyta</taxon>
        <taxon>Pelagophyceae</taxon>
        <taxon>Pelagomonadales</taxon>
        <taxon>Pelagomonadaceae</taxon>
        <taxon>Chrysophaeum</taxon>
    </lineage>
</organism>
<evidence type="ECO:0000256" key="1">
    <source>
        <dbReference type="ARBA" id="ARBA00022605"/>
    </source>
</evidence>
<dbReference type="Pfam" id="PF07992">
    <property type="entry name" value="Pyr_redox_2"/>
    <property type="match status" value="2"/>
</dbReference>
<dbReference type="AlphaFoldDB" id="A0AAD7UC54"/>
<dbReference type="InterPro" id="IPR023753">
    <property type="entry name" value="FAD/NAD-binding_dom"/>
</dbReference>
<accession>A0AAD7UC54</accession>
<evidence type="ECO:0000313" key="8">
    <source>
        <dbReference type="Proteomes" id="UP001230188"/>
    </source>
</evidence>
<comment type="caution">
    <text evidence="7">The sequence shown here is derived from an EMBL/GenBank/DDBJ whole genome shotgun (WGS) entry which is preliminary data.</text>
</comment>
<keyword evidence="3" id="KW-0314">Glutamate biosynthesis</keyword>
<dbReference type="EMBL" id="JAQMWT010000457">
    <property type="protein sequence ID" value="KAJ8601028.1"/>
    <property type="molecule type" value="Genomic_DNA"/>
</dbReference>
<reference evidence="7" key="1">
    <citation type="submission" date="2023-01" db="EMBL/GenBank/DDBJ databases">
        <title>Metagenome sequencing of chrysophaentin producing Chrysophaeum taylorii.</title>
        <authorList>
            <person name="Davison J."/>
            <person name="Bewley C."/>
        </authorList>
    </citation>
    <scope>NUCLEOTIDE SEQUENCE</scope>
    <source>
        <strain evidence="7">NIES-1699</strain>
    </source>
</reference>